<dbReference type="RefSeq" id="WP_209900729.1">
    <property type="nucleotide sequence ID" value="NZ_BAAAJW010000002.1"/>
</dbReference>
<feature type="region of interest" description="Disordered" evidence="1">
    <location>
        <begin position="68"/>
        <end position="90"/>
    </location>
</feature>
<proteinExistence type="predicted"/>
<feature type="chain" id="PRO_5046346841" evidence="2">
    <location>
        <begin position="30"/>
        <end position="548"/>
    </location>
</feature>
<keyword evidence="4" id="KW-1185">Reference proteome</keyword>
<evidence type="ECO:0000256" key="1">
    <source>
        <dbReference type="SAM" id="MobiDB-lite"/>
    </source>
</evidence>
<comment type="caution">
    <text evidence="3">The sequence shown here is derived from an EMBL/GenBank/DDBJ whole genome shotgun (WGS) entry which is preliminary data.</text>
</comment>
<sequence length="548" mass="59794">MTTSSRFPTISRRSAVGLGVTALGATALASCGTSNSSSFGENAGLTIPSHQAPPDVEGAIISDIPGVPMGLTSMPDPLPKSTEGTPGKGGPFTTFQINWGTPPSPYGENEYWQEFNTRLNVDYKPTLNSADAYETSLATMLASGNVPDMVFLQTHSANAQQAIQDGAFAELSEVLGGDKILEYPNLAHVPEHQWRNSAISNGIYGIPSDLGYVNSLHVYRQDWAEQIGFDAPPQDAEEFYELMTEMARLGTDQYGVGGLSDGLGAFVNAMFRVPNTWREADGELTSYLETDEFEQALLFQRRLWEGGAFHPDALSLSEKGAEDRALFEEGHTGWQVASTDNWYLSGALDRLRGRNEGARPRMLLPFGHDGGEYAFPATPGFFAIIAISAEAAGDEERLHELLSIMNYLRAPIPSEEGFFLRYGLEDVHFRYGENGVPESVPDSPAPADRDAMFYTGLVPVVLYYPDPQHVEDSIDYTENSIVDPTVGLFAPSSAEVAGLLDDLQTDYVNGLVSGRRPMSDLETFRTDWRKQGGDSLRDELQEALAQRA</sequence>
<evidence type="ECO:0000313" key="4">
    <source>
        <dbReference type="Proteomes" id="UP001519290"/>
    </source>
</evidence>
<dbReference type="PANTHER" id="PTHR43649">
    <property type="entry name" value="ARABINOSE-BINDING PROTEIN-RELATED"/>
    <property type="match status" value="1"/>
</dbReference>
<gene>
    <name evidence="3" type="ORF">JOF43_001470</name>
</gene>
<organism evidence="3 4">
    <name type="scientific">Brachybacterium sacelli</name>
    <dbReference type="NCBI Taxonomy" id="173364"/>
    <lineage>
        <taxon>Bacteria</taxon>
        <taxon>Bacillati</taxon>
        <taxon>Actinomycetota</taxon>
        <taxon>Actinomycetes</taxon>
        <taxon>Micrococcales</taxon>
        <taxon>Dermabacteraceae</taxon>
        <taxon>Brachybacterium</taxon>
    </lineage>
</organism>
<keyword evidence="2" id="KW-0732">Signal</keyword>
<accession>A0ABS4WZE7</accession>
<dbReference type="Gene3D" id="3.40.190.10">
    <property type="entry name" value="Periplasmic binding protein-like II"/>
    <property type="match status" value="2"/>
</dbReference>
<dbReference type="InterPro" id="IPR006059">
    <property type="entry name" value="SBP"/>
</dbReference>
<dbReference type="Pfam" id="PF01547">
    <property type="entry name" value="SBP_bac_1"/>
    <property type="match status" value="1"/>
</dbReference>
<dbReference type="InterPro" id="IPR050490">
    <property type="entry name" value="Bact_solute-bd_prot1"/>
</dbReference>
<dbReference type="SUPFAM" id="SSF53850">
    <property type="entry name" value="Periplasmic binding protein-like II"/>
    <property type="match status" value="1"/>
</dbReference>
<protein>
    <submittedName>
        <fullName evidence="3">Aldouronate transport system substrate-binding protein</fullName>
    </submittedName>
</protein>
<dbReference type="Proteomes" id="UP001519290">
    <property type="component" value="Unassembled WGS sequence"/>
</dbReference>
<dbReference type="PANTHER" id="PTHR43649:SF12">
    <property type="entry name" value="DIACETYLCHITOBIOSE BINDING PROTEIN DASA"/>
    <property type="match status" value="1"/>
</dbReference>
<reference evidence="3 4" key="1">
    <citation type="submission" date="2021-03" db="EMBL/GenBank/DDBJ databases">
        <title>Sequencing the genomes of 1000 actinobacteria strains.</title>
        <authorList>
            <person name="Klenk H.-P."/>
        </authorList>
    </citation>
    <scope>NUCLEOTIDE SEQUENCE [LARGE SCALE GENOMIC DNA]</scope>
    <source>
        <strain evidence="3 4">DSM 14566</strain>
    </source>
</reference>
<feature type="signal peptide" evidence="2">
    <location>
        <begin position="1"/>
        <end position="29"/>
    </location>
</feature>
<name>A0ABS4WZE7_9MICO</name>
<dbReference type="PROSITE" id="PS51257">
    <property type="entry name" value="PROKAR_LIPOPROTEIN"/>
    <property type="match status" value="1"/>
</dbReference>
<evidence type="ECO:0000256" key="2">
    <source>
        <dbReference type="SAM" id="SignalP"/>
    </source>
</evidence>
<dbReference type="EMBL" id="JAGIOD010000001">
    <property type="protein sequence ID" value="MBP2381513.1"/>
    <property type="molecule type" value="Genomic_DNA"/>
</dbReference>
<evidence type="ECO:0000313" key="3">
    <source>
        <dbReference type="EMBL" id="MBP2381513.1"/>
    </source>
</evidence>